<proteinExistence type="predicted"/>
<dbReference type="HOGENOM" id="CLU_000384_22_7_1"/>
<organism evidence="2 3">
    <name type="scientific">Heterobasidion irregulare (strain TC 32-1)</name>
    <dbReference type="NCBI Taxonomy" id="747525"/>
    <lineage>
        <taxon>Eukaryota</taxon>
        <taxon>Fungi</taxon>
        <taxon>Dikarya</taxon>
        <taxon>Basidiomycota</taxon>
        <taxon>Agaricomycotina</taxon>
        <taxon>Agaricomycetes</taxon>
        <taxon>Russulales</taxon>
        <taxon>Bondarzewiaceae</taxon>
        <taxon>Heterobasidion</taxon>
        <taxon>Heterobasidion annosum species complex</taxon>
    </lineage>
</organism>
<evidence type="ECO:0000256" key="1">
    <source>
        <dbReference type="SAM" id="MobiDB-lite"/>
    </source>
</evidence>
<feature type="region of interest" description="Disordered" evidence="1">
    <location>
        <begin position="83"/>
        <end position="119"/>
    </location>
</feature>
<keyword evidence="3" id="KW-1185">Reference proteome</keyword>
<evidence type="ECO:0000313" key="2">
    <source>
        <dbReference type="EMBL" id="ETW80783.1"/>
    </source>
</evidence>
<dbReference type="AlphaFoldDB" id="W4K4Q1"/>
<dbReference type="GeneID" id="20665805"/>
<dbReference type="Proteomes" id="UP000030671">
    <property type="component" value="Unassembled WGS sequence"/>
</dbReference>
<feature type="compositionally biased region" description="Acidic residues" evidence="1">
    <location>
        <begin position="88"/>
        <end position="100"/>
    </location>
</feature>
<accession>W4K4Q1</accession>
<name>W4K4Q1_HETIT</name>
<gene>
    <name evidence="2" type="ORF">HETIRDRAFT_101884</name>
</gene>
<dbReference type="EMBL" id="KI925459">
    <property type="protein sequence ID" value="ETW80783.1"/>
    <property type="molecule type" value="Genomic_DNA"/>
</dbReference>
<dbReference type="RefSeq" id="XP_009547488.1">
    <property type="nucleotide sequence ID" value="XM_009549193.1"/>
</dbReference>
<dbReference type="OrthoDB" id="8023605at2759"/>
<dbReference type="InParanoid" id="W4K4Q1"/>
<protein>
    <submittedName>
        <fullName evidence="2">Uncharacterized protein</fullName>
    </submittedName>
</protein>
<reference evidence="2 3" key="1">
    <citation type="journal article" date="2012" name="New Phytol.">
        <title>Insight into trade-off between wood decay and parasitism from the genome of a fungal forest pathogen.</title>
        <authorList>
            <person name="Olson A."/>
            <person name="Aerts A."/>
            <person name="Asiegbu F."/>
            <person name="Belbahri L."/>
            <person name="Bouzid O."/>
            <person name="Broberg A."/>
            <person name="Canback B."/>
            <person name="Coutinho P.M."/>
            <person name="Cullen D."/>
            <person name="Dalman K."/>
            <person name="Deflorio G."/>
            <person name="van Diepen L.T."/>
            <person name="Dunand C."/>
            <person name="Duplessis S."/>
            <person name="Durling M."/>
            <person name="Gonthier P."/>
            <person name="Grimwood J."/>
            <person name="Fossdal C.G."/>
            <person name="Hansson D."/>
            <person name="Henrissat B."/>
            <person name="Hietala A."/>
            <person name="Himmelstrand K."/>
            <person name="Hoffmeister D."/>
            <person name="Hogberg N."/>
            <person name="James T.Y."/>
            <person name="Karlsson M."/>
            <person name="Kohler A."/>
            <person name="Kues U."/>
            <person name="Lee Y.H."/>
            <person name="Lin Y.C."/>
            <person name="Lind M."/>
            <person name="Lindquist E."/>
            <person name="Lombard V."/>
            <person name="Lucas S."/>
            <person name="Lunden K."/>
            <person name="Morin E."/>
            <person name="Murat C."/>
            <person name="Park J."/>
            <person name="Raffaello T."/>
            <person name="Rouze P."/>
            <person name="Salamov A."/>
            <person name="Schmutz J."/>
            <person name="Solheim H."/>
            <person name="Stahlberg J."/>
            <person name="Velez H."/>
            <person name="de Vries R.P."/>
            <person name="Wiebenga A."/>
            <person name="Woodward S."/>
            <person name="Yakovlev I."/>
            <person name="Garbelotto M."/>
            <person name="Martin F."/>
            <person name="Grigoriev I.V."/>
            <person name="Stenlid J."/>
        </authorList>
    </citation>
    <scope>NUCLEOTIDE SEQUENCE [LARGE SCALE GENOMIC DNA]</scope>
    <source>
        <strain evidence="2 3">TC 32-1</strain>
    </source>
</reference>
<sequence>MRNTAIEKVLNRKMRPRYLGPLLVISRNRGGAYILAELDGSVFDWPIAAFHVIPYFARRSLKLTKLEALLDISQERLWAIEESRSSNDDAEADDANEEDTNTSSVRSAKDDDAASGTSD</sequence>
<evidence type="ECO:0000313" key="3">
    <source>
        <dbReference type="Proteomes" id="UP000030671"/>
    </source>
</evidence>
<dbReference type="KEGG" id="hir:HETIRDRAFT_101884"/>